<dbReference type="InterPro" id="IPR043130">
    <property type="entry name" value="CDP-OH_PTrfase_TM_dom"/>
</dbReference>
<feature type="transmembrane region" description="Helical" evidence="3">
    <location>
        <begin position="215"/>
        <end position="233"/>
    </location>
</feature>
<dbReference type="Proteomes" id="UP000297638">
    <property type="component" value="Unassembled WGS sequence"/>
</dbReference>
<protein>
    <submittedName>
        <fullName evidence="4">CDP-alcohol phosphatidyltransferase</fullName>
    </submittedName>
</protein>
<dbReference type="EMBL" id="SPDS01000001">
    <property type="protein sequence ID" value="TFH57471.1"/>
    <property type="molecule type" value="Genomic_DNA"/>
</dbReference>
<dbReference type="InterPro" id="IPR000462">
    <property type="entry name" value="CDP-OH_P_trans"/>
</dbReference>
<proteinExistence type="inferred from homology"/>
<dbReference type="PROSITE" id="PS00379">
    <property type="entry name" value="CDP_ALCOHOL_P_TRANSF"/>
    <property type="match status" value="1"/>
</dbReference>
<dbReference type="Gene3D" id="1.20.120.1760">
    <property type="match status" value="1"/>
</dbReference>
<organism evidence="4 5">
    <name type="scientific">Glutamicibacter arilaitensis</name>
    <dbReference type="NCBI Taxonomy" id="256701"/>
    <lineage>
        <taxon>Bacteria</taxon>
        <taxon>Bacillati</taxon>
        <taxon>Actinomycetota</taxon>
        <taxon>Actinomycetes</taxon>
        <taxon>Micrococcales</taxon>
        <taxon>Micrococcaceae</taxon>
        <taxon>Glutamicibacter</taxon>
    </lineage>
</organism>
<comment type="caution">
    <text evidence="4">The sequence shown here is derived from an EMBL/GenBank/DDBJ whole genome shotgun (WGS) entry which is preliminary data.</text>
</comment>
<evidence type="ECO:0000313" key="4">
    <source>
        <dbReference type="EMBL" id="TFH57471.1"/>
    </source>
</evidence>
<dbReference type="AlphaFoldDB" id="A0A4Y8U0W9"/>
<dbReference type="InterPro" id="IPR048254">
    <property type="entry name" value="CDP_ALCOHOL_P_TRANSF_CS"/>
</dbReference>
<feature type="transmembrane region" description="Helical" evidence="3">
    <location>
        <begin position="142"/>
        <end position="163"/>
    </location>
</feature>
<dbReference type="RefSeq" id="WP_134780389.1">
    <property type="nucleotide sequence ID" value="NZ_SPDS01000001.1"/>
</dbReference>
<gene>
    <name evidence="4" type="ORF">EXY26_10985</name>
</gene>
<feature type="transmembrane region" description="Helical" evidence="3">
    <location>
        <begin position="45"/>
        <end position="70"/>
    </location>
</feature>
<keyword evidence="3" id="KW-0472">Membrane</keyword>
<evidence type="ECO:0000256" key="2">
    <source>
        <dbReference type="RuleBase" id="RU003750"/>
    </source>
</evidence>
<evidence type="ECO:0000256" key="1">
    <source>
        <dbReference type="ARBA" id="ARBA00022679"/>
    </source>
</evidence>
<keyword evidence="3" id="KW-1133">Transmembrane helix</keyword>
<keyword evidence="3" id="KW-0812">Transmembrane</keyword>
<dbReference type="GO" id="GO:0016020">
    <property type="term" value="C:membrane"/>
    <property type="evidence" value="ECO:0007669"/>
    <property type="project" value="InterPro"/>
</dbReference>
<evidence type="ECO:0000313" key="5">
    <source>
        <dbReference type="Proteomes" id="UP000297638"/>
    </source>
</evidence>
<keyword evidence="1 2" id="KW-0808">Transferase</keyword>
<comment type="similarity">
    <text evidence="2">Belongs to the CDP-alcohol phosphatidyltransferase class-I family.</text>
</comment>
<dbReference type="Pfam" id="PF01066">
    <property type="entry name" value="CDP-OH_P_transf"/>
    <property type="match status" value="1"/>
</dbReference>
<evidence type="ECO:0000256" key="3">
    <source>
        <dbReference type="SAM" id="Phobius"/>
    </source>
</evidence>
<feature type="transmembrane region" description="Helical" evidence="3">
    <location>
        <begin position="187"/>
        <end position="209"/>
    </location>
</feature>
<reference evidence="4 5" key="1">
    <citation type="submission" date="2019-03" db="EMBL/GenBank/DDBJ databases">
        <title>Glutamicibacter sp. LJH19 genome.</title>
        <authorList>
            <person name="Sinai Borker S."/>
            <person name="Kumar R."/>
        </authorList>
    </citation>
    <scope>NUCLEOTIDE SEQUENCE [LARGE SCALE GENOMIC DNA]</scope>
    <source>
        <strain evidence="4 5">LJH19</strain>
    </source>
</reference>
<dbReference type="GO" id="GO:0016780">
    <property type="term" value="F:phosphotransferase activity, for other substituted phosphate groups"/>
    <property type="evidence" value="ECO:0007669"/>
    <property type="project" value="InterPro"/>
</dbReference>
<dbReference type="GO" id="GO:0008654">
    <property type="term" value="P:phospholipid biosynthetic process"/>
    <property type="evidence" value="ECO:0007669"/>
    <property type="project" value="InterPro"/>
</dbReference>
<sequence length="244" mass="26625">MLQEQQGYRWAVAELRQRQKTNKGAPAYSRFVNRPLGRRLAALAYLLRLTPNGVTGISALCTAGGLAVIALLEPSFGSSLLITALLVLGYALDSADGQLARLQGSGSAAGEWLDHIVDAIKTAALHAMVLISWYRFYPVEGAWYLVPIAYQVVACSLFFSMILTDQLRRLSSGTTGHYLQGQGKSSALYSLAVVPTDFGLICLAFLTLWLPSVFIPVYVLLLLANAGFLVLALNKWYREVKRLG</sequence>
<accession>A0A4Y8U0W9</accession>
<name>A0A4Y8U0W9_9MICC</name>